<protein>
    <submittedName>
        <fullName evidence="1">8553_t:CDS:1</fullName>
    </submittedName>
</protein>
<name>A0ABN7V4H1_GIGMA</name>
<dbReference type="Proteomes" id="UP000789901">
    <property type="component" value="Unassembled WGS sequence"/>
</dbReference>
<accession>A0ABN7V4H1</accession>
<dbReference type="EMBL" id="CAJVQB010009402">
    <property type="protein sequence ID" value="CAG8729793.1"/>
    <property type="molecule type" value="Genomic_DNA"/>
</dbReference>
<proteinExistence type="predicted"/>
<sequence length="71" mass="9064">MEQTHRPIKLNVLEFEKERDFNGEFKERKFEVEFEEEREVELQVLEEDLILQIFQWMKYHLLWCMKKWCLQ</sequence>
<comment type="caution">
    <text evidence="1">The sequence shown here is derived from an EMBL/GenBank/DDBJ whole genome shotgun (WGS) entry which is preliminary data.</text>
</comment>
<keyword evidence="2" id="KW-1185">Reference proteome</keyword>
<gene>
    <name evidence="1" type="ORF">GMARGA_LOCUS14289</name>
</gene>
<organism evidence="1 2">
    <name type="scientific">Gigaspora margarita</name>
    <dbReference type="NCBI Taxonomy" id="4874"/>
    <lineage>
        <taxon>Eukaryota</taxon>
        <taxon>Fungi</taxon>
        <taxon>Fungi incertae sedis</taxon>
        <taxon>Mucoromycota</taxon>
        <taxon>Glomeromycotina</taxon>
        <taxon>Glomeromycetes</taxon>
        <taxon>Diversisporales</taxon>
        <taxon>Gigasporaceae</taxon>
        <taxon>Gigaspora</taxon>
    </lineage>
</organism>
<reference evidence="1 2" key="1">
    <citation type="submission" date="2021-06" db="EMBL/GenBank/DDBJ databases">
        <authorList>
            <person name="Kallberg Y."/>
            <person name="Tangrot J."/>
            <person name="Rosling A."/>
        </authorList>
    </citation>
    <scope>NUCLEOTIDE SEQUENCE [LARGE SCALE GENOMIC DNA]</scope>
    <source>
        <strain evidence="1 2">120-4 pot B 10/14</strain>
    </source>
</reference>
<evidence type="ECO:0000313" key="1">
    <source>
        <dbReference type="EMBL" id="CAG8729793.1"/>
    </source>
</evidence>
<evidence type="ECO:0000313" key="2">
    <source>
        <dbReference type="Proteomes" id="UP000789901"/>
    </source>
</evidence>